<comment type="caution">
    <text evidence="15">The sequence shown here is derived from an EMBL/GenBank/DDBJ whole genome shotgun (WGS) entry which is preliminary data.</text>
</comment>
<dbReference type="InterPro" id="IPR002410">
    <property type="entry name" value="Peptidase_S33"/>
</dbReference>
<dbReference type="AlphaFoldDB" id="A0A969W8L0"/>
<comment type="catalytic activity">
    <reaction evidence="1 11 13">
        <text>Release of N-terminal proline from a peptide.</text>
        <dbReference type="EC" id="3.4.11.5"/>
    </reaction>
</comment>
<evidence type="ECO:0000256" key="9">
    <source>
        <dbReference type="ARBA" id="ARBA00022801"/>
    </source>
</evidence>
<accession>A0A969W8L0</accession>
<dbReference type="EMBL" id="JAAVXB010000003">
    <property type="protein sequence ID" value="NKF21899.1"/>
    <property type="molecule type" value="Genomic_DNA"/>
</dbReference>
<evidence type="ECO:0000313" key="15">
    <source>
        <dbReference type="EMBL" id="NKF21899.1"/>
    </source>
</evidence>
<reference evidence="15" key="1">
    <citation type="submission" date="2020-03" db="EMBL/GenBank/DDBJ databases">
        <title>Solimonas marina sp. nov., isolated from deep seawater of the Pacific Ocean.</title>
        <authorList>
            <person name="Liu X."/>
            <person name="Lai Q."/>
            <person name="Sun F."/>
            <person name="Gai Y."/>
            <person name="Li G."/>
            <person name="Shao Z."/>
        </authorList>
    </citation>
    <scope>NUCLEOTIDE SEQUENCE</scope>
    <source>
        <strain evidence="15">C16B3</strain>
    </source>
</reference>
<evidence type="ECO:0000256" key="4">
    <source>
        <dbReference type="ARBA" id="ARBA00012568"/>
    </source>
</evidence>
<name>A0A969W8L0_9GAMM</name>
<feature type="active site" description="Nucleophile" evidence="12">
    <location>
        <position position="114"/>
    </location>
</feature>
<feature type="domain" description="AB hydrolase-1" evidence="14">
    <location>
        <begin position="40"/>
        <end position="301"/>
    </location>
</feature>
<dbReference type="InterPro" id="IPR000073">
    <property type="entry name" value="AB_hydrolase_1"/>
</dbReference>
<evidence type="ECO:0000256" key="12">
    <source>
        <dbReference type="PIRSR" id="PIRSR006431-1"/>
    </source>
</evidence>
<dbReference type="EC" id="3.4.11.5" evidence="4 11"/>
<dbReference type="Pfam" id="PF00561">
    <property type="entry name" value="Abhydrolase_1"/>
    <property type="match status" value="1"/>
</dbReference>
<evidence type="ECO:0000259" key="14">
    <source>
        <dbReference type="Pfam" id="PF00561"/>
    </source>
</evidence>
<keyword evidence="8 11" id="KW-0645">Protease</keyword>
<protein>
    <recommendedName>
        <fullName evidence="5 11">Proline iminopeptidase</fullName>
        <shortName evidence="11">PIP</shortName>
        <ecNumber evidence="4 11">3.4.11.5</ecNumber>
    </recommendedName>
    <alternativeName>
        <fullName evidence="10 11">Prolyl aminopeptidase</fullName>
    </alternativeName>
</protein>
<dbReference type="GO" id="GO:0004177">
    <property type="term" value="F:aminopeptidase activity"/>
    <property type="evidence" value="ECO:0007669"/>
    <property type="project" value="UniProtKB-UniRule"/>
</dbReference>
<feature type="active site" evidence="12">
    <location>
        <position position="270"/>
    </location>
</feature>
<organism evidence="15 16">
    <name type="scientific">Solimonas marina</name>
    <dbReference type="NCBI Taxonomy" id="2714601"/>
    <lineage>
        <taxon>Bacteria</taxon>
        <taxon>Pseudomonadati</taxon>
        <taxon>Pseudomonadota</taxon>
        <taxon>Gammaproteobacteria</taxon>
        <taxon>Nevskiales</taxon>
        <taxon>Nevskiaceae</taxon>
        <taxon>Solimonas</taxon>
    </lineage>
</organism>
<dbReference type="Gene3D" id="3.40.50.1820">
    <property type="entry name" value="alpha/beta hydrolase"/>
    <property type="match status" value="1"/>
</dbReference>
<evidence type="ECO:0000256" key="8">
    <source>
        <dbReference type="ARBA" id="ARBA00022670"/>
    </source>
</evidence>
<keyword evidence="6 11" id="KW-0031">Aminopeptidase</keyword>
<evidence type="ECO:0000256" key="3">
    <source>
        <dbReference type="ARBA" id="ARBA00010088"/>
    </source>
</evidence>
<dbReference type="PANTHER" id="PTHR43722">
    <property type="entry name" value="PROLINE IMINOPEPTIDASE"/>
    <property type="match status" value="1"/>
</dbReference>
<gene>
    <name evidence="15" type="primary">pip</name>
    <name evidence="15" type="ORF">G7Y82_06185</name>
</gene>
<keyword evidence="7 11" id="KW-0963">Cytoplasm</keyword>
<evidence type="ECO:0000256" key="2">
    <source>
        <dbReference type="ARBA" id="ARBA00004496"/>
    </source>
</evidence>
<feature type="active site" description="Proton donor" evidence="12">
    <location>
        <position position="297"/>
    </location>
</feature>
<dbReference type="Proteomes" id="UP000653472">
    <property type="component" value="Unassembled WGS sequence"/>
</dbReference>
<sequence>MSEPDRPLYPPIEPHAHGWLAVGDGHEVYWESCGAAHGQPVVFVHGGPGSGCVAEHRRFFDPQHYRIVLFDQRGCGRSRPAARLDANTTADLSADLERLRAHLGIARWIVFGGSWGSTVALDYARRHPTPVRALVLRGVFLARRSEVDAFACGLRAFVPQAWQGLAQALGFADETSARGGALAQRCAQTVLHGEPADARAAASAWLTMEAEAMALTQGKPPTPIGDPLAARTRVYMHYMAHDFFLQDGELLDAADALPDVPIDIVQGTLDVVCPPVSAWELAQRLPHARLQWVCAGHSAFEPALRSALVGVMDRLREARP</sequence>
<proteinExistence type="inferred from homology"/>
<dbReference type="GO" id="GO:0005737">
    <property type="term" value="C:cytoplasm"/>
    <property type="evidence" value="ECO:0007669"/>
    <property type="project" value="UniProtKB-SubCell"/>
</dbReference>
<evidence type="ECO:0000256" key="10">
    <source>
        <dbReference type="ARBA" id="ARBA00029605"/>
    </source>
</evidence>
<keyword evidence="16" id="KW-1185">Reference proteome</keyword>
<dbReference type="PIRSF" id="PIRSF006431">
    <property type="entry name" value="Pept_S33"/>
    <property type="match status" value="1"/>
</dbReference>
<dbReference type="PRINTS" id="PR00793">
    <property type="entry name" value="PROAMNOPTASE"/>
</dbReference>
<evidence type="ECO:0000256" key="6">
    <source>
        <dbReference type="ARBA" id="ARBA00022438"/>
    </source>
</evidence>
<evidence type="ECO:0000256" key="1">
    <source>
        <dbReference type="ARBA" id="ARBA00001585"/>
    </source>
</evidence>
<dbReference type="NCBIfam" id="TIGR01249">
    <property type="entry name" value="pro_imino_pep_1"/>
    <property type="match status" value="1"/>
</dbReference>
<evidence type="ECO:0000256" key="5">
    <source>
        <dbReference type="ARBA" id="ARBA00021843"/>
    </source>
</evidence>
<evidence type="ECO:0000256" key="11">
    <source>
        <dbReference type="PIRNR" id="PIRNR006431"/>
    </source>
</evidence>
<dbReference type="InterPro" id="IPR029058">
    <property type="entry name" value="AB_hydrolase_fold"/>
</dbReference>
<dbReference type="GO" id="GO:0006508">
    <property type="term" value="P:proteolysis"/>
    <property type="evidence" value="ECO:0007669"/>
    <property type="project" value="UniProtKB-KW"/>
</dbReference>
<dbReference type="SUPFAM" id="SSF53474">
    <property type="entry name" value="alpha/beta-Hydrolases"/>
    <property type="match status" value="1"/>
</dbReference>
<evidence type="ECO:0000256" key="7">
    <source>
        <dbReference type="ARBA" id="ARBA00022490"/>
    </source>
</evidence>
<dbReference type="InterPro" id="IPR005944">
    <property type="entry name" value="Pro_iminopeptidase"/>
</dbReference>
<dbReference type="PANTHER" id="PTHR43722:SF1">
    <property type="entry name" value="PROLINE IMINOPEPTIDASE"/>
    <property type="match status" value="1"/>
</dbReference>
<keyword evidence="9 11" id="KW-0378">Hydrolase</keyword>
<comment type="subcellular location">
    <subcellularLocation>
        <location evidence="2 11">Cytoplasm</location>
    </subcellularLocation>
</comment>
<comment type="similarity">
    <text evidence="3 11 13">Belongs to the peptidase S33 family.</text>
</comment>
<evidence type="ECO:0000256" key="13">
    <source>
        <dbReference type="RuleBase" id="RU003421"/>
    </source>
</evidence>
<evidence type="ECO:0000313" key="16">
    <source>
        <dbReference type="Proteomes" id="UP000653472"/>
    </source>
</evidence>
<dbReference type="RefSeq" id="WP_168147169.1">
    <property type="nucleotide sequence ID" value="NZ_JAAVXB010000003.1"/>
</dbReference>